<sequence>YWNAKRAGLQEKTSALERQHADAEAAVEEQQEQAKRVSEERVHVEHPAATLDRMISECKARLDEIEKSSRMSLDEVAEKAELHITAYSKAKEEVRSVSKLIASLKTAHQQRLQKWIQFRDSMTVRTKMQFTQHLYQRGFTGKLEFDHANRTLVPKVQTDQDLVSGHAASNSQSLGGEGFQRKDTKSLSGGEKSFTTICLLLSLWEAMSCPVRALDEFDVFMDAANRTIAMRMMVDSAKSSSTTQFILITPQDMSVRPDADVTIFRLNQPRRTAS</sequence>
<gene>
    <name evidence="1" type="primary">smc6_2</name>
    <name evidence="1" type="ORF">FBU59_004647</name>
</gene>
<protein>
    <submittedName>
        <fullName evidence="1">Structural maintenance of chromosomes protein 6</fullName>
        <ecNumber evidence="1">3.6.4.13</ecNumber>
    </submittedName>
</protein>
<organism evidence="1 2">
    <name type="scientific">Linderina macrospora</name>
    <dbReference type="NCBI Taxonomy" id="4868"/>
    <lineage>
        <taxon>Eukaryota</taxon>
        <taxon>Fungi</taxon>
        <taxon>Fungi incertae sedis</taxon>
        <taxon>Zoopagomycota</taxon>
        <taxon>Kickxellomycotina</taxon>
        <taxon>Kickxellomycetes</taxon>
        <taxon>Kickxellales</taxon>
        <taxon>Kickxellaceae</taxon>
        <taxon>Linderina</taxon>
    </lineage>
</organism>
<keyword evidence="2" id="KW-1185">Reference proteome</keyword>
<feature type="non-terminal residue" evidence="1">
    <location>
        <position position="1"/>
    </location>
</feature>
<dbReference type="EMBL" id="JANBPW010003388">
    <property type="protein sequence ID" value="KAJ1937798.1"/>
    <property type="molecule type" value="Genomic_DNA"/>
</dbReference>
<evidence type="ECO:0000313" key="1">
    <source>
        <dbReference type="EMBL" id="KAJ1937798.1"/>
    </source>
</evidence>
<dbReference type="Proteomes" id="UP001150603">
    <property type="component" value="Unassembled WGS sequence"/>
</dbReference>
<proteinExistence type="predicted"/>
<name>A0ACC1J538_9FUNG</name>
<accession>A0ACC1J538</accession>
<comment type="caution">
    <text evidence="1">The sequence shown here is derived from an EMBL/GenBank/DDBJ whole genome shotgun (WGS) entry which is preliminary data.</text>
</comment>
<dbReference type="EC" id="3.6.4.13" evidence="1"/>
<evidence type="ECO:0000313" key="2">
    <source>
        <dbReference type="Proteomes" id="UP001150603"/>
    </source>
</evidence>
<reference evidence="1" key="1">
    <citation type="submission" date="2022-07" db="EMBL/GenBank/DDBJ databases">
        <title>Phylogenomic reconstructions and comparative analyses of Kickxellomycotina fungi.</title>
        <authorList>
            <person name="Reynolds N.K."/>
            <person name="Stajich J.E."/>
            <person name="Barry K."/>
            <person name="Grigoriev I.V."/>
            <person name="Crous P."/>
            <person name="Smith M.E."/>
        </authorList>
    </citation>
    <scope>NUCLEOTIDE SEQUENCE</scope>
    <source>
        <strain evidence="1">NRRL 5244</strain>
    </source>
</reference>
<keyword evidence="1" id="KW-0378">Hydrolase</keyword>